<organism evidence="1 2">
    <name type="scientific">Pseudovibrio brasiliensis</name>
    <dbReference type="NCBI Taxonomy" id="1898042"/>
    <lineage>
        <taxon>Bacteria</taxon>
        <taxon>Pseudomonadati</taxon>
        <taxon>Pseudomonadota</taxon>
        <taxon>Alphaproteobacteria</taxon>
        <taxon>Hyphomicrobiales</taxon>
        <taxon>Stappiaceae</taxon>
        <taxon>Pseudovibrio</taxon>
    </lineage>
</organism>
<dbReference type="InterPro" id="IPR023159">
    <property type="entry name" value="SO1590-like_sf"/>
</dbReference>
<keyword evidence="2" id="KW-1185">Reference proteome</keyword>
<dbReference type="InterPro" id="IPR021607">
    <property type="entry name" value="DUF3224"/>
</dbReference>
<gene>
    <name evidence="1" type="ORF">KGB56_18305</name>
</gene>
<dbReference type="Proteomes" id="UP000680706">
    <property type="component" value="Chromosome"/>
</dbReference>
<reference evidence="1 2" key="1">
    <citation type="journal article" date="2021" name="Angew. Chem. Int. Ed. Engl.">
        <title>A novel family of nonribosomal peptides modulate collective behavior in Pseudovibrio bacteria isolated from marine sponges.</title>
        <authorList>
            <person name="Ioca L.P."/>
            <person name="Dai Y."/>
            <person name="Kunakom S."/>
            <person name="Diaz-Espinosa J."/>
            <person name="Krunic A."/>
            <person name="Crnkovic C.M."/>
            <person name="Orjala J."/>
            <person name="Sanchez L.M."/>
            <person name="Ferreira A.G."/>
            <person name="Berlinck R.G.S."/>
            <person name="Eustaquio A.S."/>
        </authorList>
    </citation>
    <scope>NUCLEOTIDE SEQUENCE [LARGE SCALE GENOMIC DNA]</scope>
    <source>
        <strain evidence="1 2">Ab134</strain>
    </source>
</reference>
<evidence type="ECO:0000313" key="2">
    <source>
        <dbReference type="Proteomes" id="UP000680706"/>
    </source>
</evidence>
<dbReference type="SUPFAM" id="SSF159238">
    <property type="entry name" value="SO1590-like"/>
    <property type="match status" value="1"/>
</dbReference>
<sequence length="135" mass="14485">MAKLKCTYKVEEWKEEVSETLSSTSKIAAVRAFGPVGGDIVGQVNTFYQLAYVTEKLGNYNGYTQVSGRCGSREGTFLVEETGVFDAEGVRSGMTVVPGSGTGDFEGVSGTGKFVTSHGNAVESEFELEFAERLE</sequence>
<dbReference type="Gene3D" id="2.40.350.10">
    <property type="entry name" value="SO1590-like"/>
    <property type="match status" value="1"/>
</dbReference>
<accession>A0ABX8AMX8</accession>
<proteinExistence type="predicted"/>
<evidence type="ECO:0000313" key="1">
    <source>
        <dbReference type="EMBL" id="QUS55270.1"/>
    </source>
</evidence>
<name>A0ABX8AMX8_9HYPH</name>
<dbReference type="Pfam" id="PF11528">
    <property type="entry name" value="DUF3224"/>
    <property type="match status" value="1"/>
</dbReference>
<protein>
    <submittedName>
        <fullName evidence="1">DUF3224 domain-containing protein</fullName>
    </submittedName>
</protein>
<dbReference type="RefSeq" id="WP_075697919.1">
    <property type="nucleotide sequence ID" value="NZ_CP074126.1"/>
</dbReference>
<dbReference type="EMBL" id="CP074126">
    <property type="protein sequence ID" value="QUS55270.1"/>
    <property type="molecule type" value="Genomic_DNA"/>
</dbReference>